<reference evidence="8" key="1">
    <citation type="journal article" date="2013" name="Toxins">
        <title>Evolution stings: the origin and diversification of scorpion toxin peptide scaffolds.</title>
        <authorList>
            <person name="Sunagar K."/>
            <person name="Undheim E.A."/>
            <person name="Chan A.H."/>
            <person name="Koludarov I."/>
            <person name="Munoz-Gomez S.A."/>
            <person name="Antunes A."/>
            <person name="Fry B.G."/>
        </authorList>
    </citation>
    <scope>NUCLEOTIDE SEQUENCE</scope>
    <source>
        <tissue evidence="8">Telson venom gland</tissue>
    </source>
</reference>
<accession>T1DEL1</accession>
<dbReference type="InterPro" id="IPR036857">
    <property type="entry name" value="Thyroglobulin_1_sf"/>
</dbReference>
<keyword evidence="6" id="KW-0732">Signal</keyword>
<evidence type="ECO:0000256" key="6">
    <source>
        <dbReference type="SAM" id="SignalP"/>
    </source>
</evidence>
<dbReference type="SUPFAM" id="SSF57610">
    <property type="entry name" value="Thyroglobulin type-1 domain"/>
    <property type="match status" value="2"/>
</dbReference>
<evidence type="ECO:0000256" key="2">
    <source>
        <dbReference type="ARBA" id="ARBA00022525"/>
    </source>
</evidence>
<organism evidence="8">
    <name type="scientific">Lychas buchari</name>
    <dbReference type="NCBI Taxonomy" id="1330406"/>
    <lineage>
        <taxon>Eukaryota</taxon>
        <taxon>Metazoa</taxon>
        <taxon>Ecdysozoa</taxon>
        <taxon>Arthropoda</taxon>
        <taxon>Chelicerata</taxon>
        <taxon>Arachnida</taxon>
        <taxon>Scorpiones</taxon>
        <taxon>Buthida</taxon>
        <taxon>Buthoidea</taxon>
        <taxon>Buthidae</taxon>
        <taxon>Lychas</taxon>
    </lineage>
</organism>
<name>T1DEL1_9SCOR</name>
<evidence type="ECO:0000256" key="5">
    <source>
        <dbReference type="PROSITE-ProRule" id="PRU00500"/>
    </source>
</evidence>
<evidence type="ECO:0000256" key="1">
    <source>
        <dbReference type="ARBA" id="ARBA00004613"/>
    </source>
</evidence>
<dbReference type="InterPro" id="IPR000716">
    <property type="entry name" value="Thyroglobulin_1"/>
</dbReference>
<feature type="chain" id="PRO_5004586703" evidence="6">
    <location>
        <begin position="20"/>
        <end position="145"/>
    </location>
</feature>
<comment type="caution">
    <text evidence="5">Lacks conserved residue(s) required for the propagation of feature annotation.</text>
</comment>
<keyword evidence="2" id="KW-0964">Secreted</keyword>
<evidence type="ECO:0000313" key="8">
    <source>
        <dbReference type="EMBL" id="JAA98094.1"/>
    </source>
</evidence>
<dbReference type="PROSITE" id="PS00484">
    <property type="entry name" value="THYROGLOBULIN_1_1"/>
    <property type="match status" value="1"/>
</dbReference>
<protein>
    <submittedName>
        <fullName evidence="8">Ctenitoxinlike-Lyc-1</fullName>
    </submittedName>
</protein>
<dbReference type="GO" id="GO:0005615">
    <property type="term" value="C:extracellular space"/>
    <property type="evidence" value="ECO:0007669"/>
    <property type="project" value="TreeGrafter"/>
</dbReference>
<dbReference type="AlphaFoldDB" id="T1DEL1"/>
<dbReference type="CDD" id="cd00191">
    <property type="entry name" value="TY"/>
    <property type="match status" value="1"/>
</dbReference>
<dbReference type="Pfam" id="PF00086">
    <property type="entry name" value="Thyroglobulin_1"/>
    <property type="match status" value="1"/>
</dbReference>
<comment type="subcellular location">
    <subcellularLocation>
        <location evidence="1">Secreted</location>
    </subcellularLocation>
</comment>
<evidence type="ECO:0000256" key="4">
    <source>
        <dbReference type="ARBA" id="ARBA00023157"/>
    </source>
</evidence>
<feature type="domain" description="Thyroglobulin type-1" evidence="7">
    <location>
        <begin position="22"/>
        <end position="73"/>
    </location>
</feature>
<dbReference type="PANTHER" id="PTHR12352:SF3">
    <property type="entry name" value="NIDOGEN-2"/>
    <property type="match status" value="1"/>
</dbReference>
<keyword evidence="4 5" id="KW-1015">Disulfide bond</keyword>
<keyword evidence="3" id="KW-0677">Repeat</keyword>
<dbReference type="PROSITE" id="PS51162">
    <property type="entry name" value="THYROGLOBULIN_1_2"/>
    <property type="match status" value="2"/>
</dbReference>
<feature type="disulfide bond" evidence="5">
    <location>
        <begin position="118"/>
        <end position="125"/>
    </location>
</feature>
<feature type="disulfide bond" evidence="5">
    <location>
        <begin position="56"/>
        <end position="63"/>
    </location>
</feature>
<dbReference type="EMBL" id="GALL01000032">
    <property type="protein sequence ID" value="JAA98094.1"/>
    <property type="molecule type" value="mRNA"/>
</dbReference>
<proteinExistence type="evidence at transcript level"/>
<sequence>MKIYLTLGVFLVLVAVYSAQEKSECEEHKEKAQKSSSPVKVVPNCESNGDYAGLQCHSEGRFCSCWRKDGTPITQPSTKIKSCECHRAKDDKLQTHKGAIGAYIPQCTEDGRFDKQQCWGSIGMCWCVDIETGRNTTAPSRNSNC</sequence>
<evidence type="ECO:0000259" key="7">
    <source>
        <dbReference type="PROSITE" id="PS51162"/>
    </source>
</evidence>
<feature type="domain" description="Thyroglobulin type-1" evidence="7">
    <location>
        <begin position="80"/>
        <end position="145"/>
    </location>
</feature>
<dbReference type="InterPro" id="IPR051950">
    <property type="entry name" value="Dev_reg/Prot_inhib"/>
</dbReference>
<dbReference type="PANTHER" id="PTHR12352">
    <property type="entry name" value="SECRETED MODULAR CALCIUM-BINDING PROTEIN"/>
    <property type="match status" value="1"/>
</dbReference>
<feature type="signal peptide" evidence="6">
    <location>
        <begin position="1"/>
        <end position="19"/>
    </location>
</feature>
<dbReference type="Gene3D" id="4.10.800.10">
    <property type="entry name" value="Thyroglobulin type-1"/>
    <property type="match status" value="2"/>
</dbReference>
<dbReference type="SMART" id="SM00211">
    <property type="entry name" value="TY"/>
    <property type="match status" value="2"/>
</dbReference>
<evidence type="ECO:0000256" key="3">
    <source>
        <dbReference type="ARBA" id="ARBA00022737"/>
    </source>
</evidence>